<dbReference type="EMBL" id="VOFY01000011">
    <property type="protein sequence ID" value="KAA8588169.1"/>
    <property type="molecule type" value="Genomic_DNA"/>
</dbReference>
<evidence type="ECO:0000256" key="5">
    <source>
        <dbReference type="ARBA" id="ARBA00022840"/>
    </source>
</evidence>
<evidence type="ECO:0000256" key="4">
    <source>
        <dbReference type="ARBA" id="ARBA00022741"/>
    </source>
</evidence>
<dbReference type="GO" id="GO:0005524">
    <property type="term" value="F:ATP binding"/>
    <property type="evidence" value="ECO:0007669"/>
    <property type="project" value="UniProtKB-KW"/>
</dbReference>
<comment type="similarity">
    <text evidence="2">Belongs to the ATPase alpha/beta chains family.</text>
</comment>
<evidence type="ECO:0000256" key="3">
    <source>
        <dbReference type="ARBA" id="ARBA00022448"/>
    </source>
</evidence>
<keyword evidence="3" id="KW-0813">Transport</keyword>
<dbReference type="CDD" id="cd18115">
    <property type="entry name" value="ATP-synt_F1_beta_N"/>
    <property type="match status" value="1"/>
</dbReference>
<evidence type="ECO:0000256" key="6">
    <source>
        <dbReference type="ARBA" id="ARBA00023065"/>
    </source>
</evidence>
<keyword evidence="9" id="KW-0066">ATP synthesis</keyword>
<dbReference type="PANTHER" id="PTHR15184">
    <property type="entry name" value="ATP SYNTHASE"/>
    <property type="match status" value="1"/>
</dbReference>
<comment type="caution">
    <text evidence="11">The sequence shown here is derived from an EMBL/GenBank/DDBJ whole genome shotgun (WGS) entry which is preliminary data.</text>
</comment>
<dbReference type="Gene3D" id="2.40.10.170">
    <property type="match status" value="1"/>
</dbReference>
<evidence type="ECO:0000256" key="2">
    <source>
        <dbReference type="ARBA" id="ARBA00008936"/>
    </source>
</evidence>
<dbReference type="Gene3D" id="3.40.50.300">
    <property type="entry name" value="P-loop containing nucleotide triphosphate hydrolases"/>
    <property type="match status" value="1"/>
</dbReference>
<evidence type="ECO:0000256" key="9">
    <source>
        <dbReference type="ARBA" id="ARBA00023310"/>
    </source>
</evidence>
<keyword evidence="5" id="KW-0067">ATP-binding</keyword>
<evidence type="ECO:0000256" key="8">
    <source>
        <dbReference type="ARBA" id="ARBA00023196"/>
    </source>
</evidence>
<gene>
    <name evidence="11" type="ORF">FQN60_001363</name>
</gene>
<evidence type="ECO:0000313" key="12">
    <source>
        <dbReference type="Proteomes" id="UP000327493"/>
    </source>
</evidence>
<dbReference type="InterPro" id="IPR036121">
    <property type="entry name" value="ATPase_F1/V1/A1_a/bsu_N_sf"/>
</dbReference>
<dbReference type="Pfam" id="PF02874">
    <property type="entry name" value="ATP-synt_ab_N"/>
    <property type="match status" value="1"/>
</dbReference>
<feature type="domain" description="ATPase F1/V1/A1 complex alpha/beta subunit N-terminal" evidence="10">
    <location>
        <begin position="17"/>
        <end position="83"/>
    </location>
</feature>
<keyword evidence="7" id="KW-0472">Membrane</keyword>
<dbReference type="GO" id="GO:0005739">
    <property type="term" value="C:mitochondrion"/>
    <property type="evidence" value="ECO:0007669"/>
    <property type="project" value="GOC"/>
</dbReference>
<dbReference type="Proteomes" id="UP000327493">
    <property type="component" value="Chromosome 11"/>
</dbReference>
<evidence type="ECO:0000259" key="10">
    <source>
        <dbReference type="Pfam" id="PF02874"/>
    </source>
</evidence>
<dbReference type="PANTHER" id="PTHR15184:SF71">
    <property type="entry name" value="ATP SYNTHASE SUBUNIT BETA, MITOCHONDRIAL"/>
    <property type="match status" value="1"/>
</dbReference>
<feature type="non-terminal residue" evidence="11">
    <location>
        <position position="1"/>
    </location>
</feature>
<feature type="non-terminal residue" evidence="11">
    <location>
        <position position="274"/>
    </location>
</feature>
<dbReference type="AlphaFoldDB" id="A0A5J5D3V6"/>
<evidence type="ECO:0000256" key="7">
    <source>
        <dbReference type="ARBA" id="ARBA00023136"/>
    </source>
</evidence>
<keyword evidence="4" id="KW-0547">Nucleotide-binding</keyword>
<organism evidence="11 12">
    <name type="scientific">Etheostoma spectabile</name>
    <name type="common">orangethroat darter</name>
    <dbReference type="NCBI Taxonomy" id="54343"/>
    <lineage>
        <taxon>Eukaryota</taxon>
        <taxon>Metazoa</taxon>
        <taxon>Chordata</taxon>
        <taxon>Craniata</taxon>
        <taxon>Vertebrata</taxon>
        <taxon>Euteleostomi</taxon>
        <taxon>Actinopterygii</taxon>
        <taxon>Neopterygii</taxon>
        <taxon>Teleostei</taxon>
        <taxon>Neoteleostei</taxon>
        <taxon>Acanthomorphata</taxon>
        <taxon>Eupercaria</taxon>
        <taxon>Perciformes</taxon>
        <taxon>Percoidei</taxon>
        <taxon>Percidae</taxon>
        <taxon>Etheostomatinae</taxon>
        <taxon>Etheostoma</taxon>
    </lineage>
</organism>
<evidence type="ECO:0000313" key="11">
    <source>
        <dbReference type="EMBL" id="KAA8588169.1"/>
    </source>
</evidence>
<keyword evidence="6" id="KW-0406">Ion transport</keyword>
<proteinExistence type="inferred from homology"/>
<comment type="subcellular location">
    <subcellularLocation>
        <location evidence="1">Membrane</location>
    </subcellularLocation>
</comment>
<dbReference type="InterPro" id="IPR027417">
    <property type="entry name" value="P-loop_NTPase"/>
</dbReference>
<dbReference type="GO" id="GO:0046933">
    <property type="term" value="F:proton-transporting ATP synthase activity, rotational mechanism"/>
    <property type="evidence" value="ECO:0007669"/>
    <property type="project" value="TreeGrafter"/>
</dbReference>
<dbReference type="Gene3D" id="3.40.50.12240">
    <property type="match status" value="1"/>
</dbReference>
<protein>
    <recommendedName>
        <fullName evidence="10">ATPase F1/V1/A1 complex alpha/beta subunit N-terminal domain-containing protein</fullName>
    </recommendedName>
</protein>
<dbReference type="SUPFAM" id="SSF52540">
    <property type="entry name" value="P-loop containing nucleoside triphosphate hydrolases"/>
    <property type="match status" value="1"/>
</dbReference>
<dbReference type="SUPFAM" id="SSF50615">
    <property type="entry name" value="N-terminal domain of alpha and beta subunits of F1 ATP synthase"/>
    <property type="match status" value="1"/>
</dbReference>
<dbReference type="GO" id="GO:0045259">
    <property type="term" value="C:proton-transporting ATP synthase complex"/>
    <property type="evidence" value="ECO:0007669"/>
    <property type="project" value="UniProtKB-KW"/>
</dbReference>
<dbReference type="GO" id="GO:0042776">
    <property type="term" value="P:proton motive force-driven mitochondrial ATP synthesis"/>
    <property type="evidence" value="ECO:0007669"/>
    <property type="project" value="TreeGrafter"/>
</dbReference>
<evidence type="ECO:0000256" key="1">
    <source>
        <dbReference type="ARBA" id="ARBA00004370"/>
    </source>
</evidence>
<reference evidence="11 12" key="1">
    <citation type="submission" date="2019-08" db="EMBL/GenBank/DDBJ databases">
        <title>A chromosome-level genome assembly, high-density linkage maps, and genome scans reveal the genomic architecture of hybrid incompatibilities underlying speciation via character displacement in darters (Percidae: Etheostominae).</title>
        <authorList>
            <person name="Moran R.L."/>
            <person name="Catchen J.M."/>
            <person name="Fuller R.C."/>
        </authorList>
    </citation>
    <scope>NUCLEOTIDE SEQUENCE [LARGE SCALE GENOMIC DNA]</scope>
    <source>
        <strain evidence="11">EspeVRDwgs_2016</strain>
        <tissue evidence="11">Muscle</tissue>
    </source>
</reference>
<accession>A0A5J5D3V6</accession>
<dbReference type="InterPro" id="IPR004100">
    <property type="entry name" value="ATPase_F1/V1/A1_a/bsu_N"/>
</dbReference>
<dbReference type="InterPro" id="IPR050053">
    <property type="entry name" value="ATPase_alpha/beta_chains"/>
</dbReference>
<keyword evidence="8" id="KW-0139">CF(1)</keyword>
<name>A0A5J5D3V6_9PERO</name>
<sequence length="274" mass="29026">KGYAAPASQVALPNGQIVAVIGAVVHAQFDEGLPPVLNAPEVAGRESRLMLEMAQRLGENTVGMIAMDGTEGLVRGQKVLDTGASIRIPVAPETLGRIMNEYGLPCPLNSIFKNNLSSCRTAPIHTEAPEFRNMSVAILITGIKVGTLHKGVERLEGLFGGAGISKTLIMELINNVAKAHAGYSVFAGPLGVCSVGSYPLCCGQPTLATDMWTMQERITTTKKGPITSVKAIYVPDDLTNPAPATTFAHLDATNGCEYDALPEQAFYMVAPFEE</sequence>
<keyword evidence="12" id="KW-1185">Reference proteome</keyword>